<keyword evidence="15" id="KW-1185">Reference proteome</keyword>
<dbReference type="Gene3D" id="3.10.580.10">
    <property type="entry name" value="CBS-domain"/>
    <property type="match status" value="1"/>
</dbReference>
<evidence type="ECO:0000256" key="7">
    <source>
        <dbReference type="ARBA" id="ARBA00023122"/>
    </source>
</evidence>
<evidence type="ECO:0000259" key="13">
    <source>
        <dbReference type="PROSITE" id="PS51846"/>
    </source>
</evidence>
<dbReference type="InterPro" id="IPR046342">
    <property type="entry name" value="CBS_dom_sf"/>
</dbReference>
<evidence type="ECO:0000256" key="5">
    <source>
        <dbReference type="ARBA" id="ARBA00022737"/>
    </source>
</evidence>
<dbReference type="CDD" id="cd04590">
    <property type="entry name" value="CBS_pair_CorC_HlyC_assoc"/>
    <property type="match status" value="1"/>
</dbReference>
<evidence type="ECO:0000256" key="1">
    <source>
        <dbReference type="ARBA" id="ARBA00004651"/>
    </source>
</evidence>
<gene>
    <name evidence="14" type="ORF">ACFO0C_14140</name>
</gene>
<evidence type="ECO:0000313" key="15">
    <source>
        <dbReference type="Proteomes" id="UP001595867"/>
    </source>
</evidence>
<dbReference type="SMART" id="SM01091">
    <property type="entry name" value="CorC_HlyC"/>
    <property type="match status" value="1"/>
</dbReference>
<organism evidence="14 15">
    <name type="scientific">Actinoplanes subglobosus</name>
    <dbReference type="NCBI Taxonomy" id="1547892"/>
    <lineage>
        <taxon>Bacteria</taxon>
        <taxon>Bacillati</taxon>
        <taxon>Actinomycetota</taxon>
        <taxon>Actinomycetes</taxon>
        <taxon>Micromonosporales</taxon>
        <taxon>Micromonosporaceae</taxon>
        <taxon>Actinoplanes</taxon>
    </lineage>
</organism>
<dbReference type="EMBL" id="JBHSBL010000014">
    <property type="protein sequence ID" value="MFC4066074.1"/>
    <property type="molecule type" value="Genomic_DNA"/>
</dbReference>
<evidence type="ECO:0000256" key="9">
    <source>
        <dbReference type="PROSITE-ProRule" id="PRU00703"/>
    </source>
</evidence>
<evidence type="ECO:0000256" key="4">
    <source>
        <dbReference type="ARBA" id="ARBA00022692"/>
    </source>
</evidence>
<dbReference type="PROSITE" id="PS51371">
    <property type="entry name" value="CBS"/>
    <property type="match status" value="2"/>
</dbReference>
<keyword evidence="4 10" id="KW-0812">Transmembrane</keyword>
<feature type="domain" description="CBS" evidence="12">
    <location>
        <begin position="289"/>
        <end position="346"/>
    </location>
</feature>
<keyword evidence="5" id="KW-0677">Repeat</keyword>
<sequence>MDGLLLTAVLPLVAFALLTAGNAFFVAAEFGLVTVDRVEIDTRATSGDRQARRVRTALQELSFQLSGAQLGITLTALLTGYLAEPALSEIFEPLVEPVAGDSTETVTHVVALVVATLVSMLFGELVPKNAALARPMGIALRTAAPLRGFSIVFKWLIAALNGTANWLVRRLGIEPQEELASARSPEELGLLAAISASAGALPTETATLLRRTIRFGEKRAAKAMTPRVDVVGLKTTATVADLITVARETGHTRFPVYENELDVVTGVVGVNDALGVPPERRASTRVSTLAREPVYVPESLNLDKVLEVLRTAGADLAIVVDEYGGTDGVVTIEDLIEELVGEIADEYDTDLGETGTQELTAPGGEKTFLVDGLLREDEVHEQTGFRLPEGPYETLAGFLLARLGHIPVAGESLEEHGWEFTVMEVDRHRIEQVRVVAPPEPSDE</sequence>
<feature type="domain" description="CNNM transmembrane" evidence="13">
    <location>
        <begin position="4"/>
        <end position="205"/>
    </location>
</feature>
<dbReference type="InterPro" id="IPR000644">
    <property type="entry name" value="CBS_dom"/>
</dbReference>
<name>A0ABV8IPB8_9ACTN</name>
<dbReference type="Pfam" id="PF03471">
    <property type="entry name" value="CorC_HlyC"/>
    <property type="match status" value="1"/>
</dbReference>
<evidence type="ECO:0000256" key="6">
    <source>
        <dbReference type="ARBA" id="ARBA00022989"/>
    </source>
</evidence>
<keyword evidence="6 10" id="KW-1133">Transmembrane helix</keyword>
<evidence type="ECO:0000256" key="11">
    <source>
        <dbReference type="SAM" id="Phobius"/>
    </source>
</evidence>
<dbReference type="InterPro" id="IPR016169">
    <property type="entry name" value="FAD-bd_PCMH_sub2"/>
</dbReference>
<dbReference type="PROSITE" id="PS51846">
    <property type="entry name" value="CNNM"/>
    <property type="match status" value="1"/>
</dbReference>
<keyword evidence="7 9" id="KW-0129">CBS domain</keyword>
<accession>A0ABV8IPB8</accession>
<dbReference type="InterPro" id="IPR036318">
    <property type="entry name" value="FAD-bd_PCMH-like_sf"/>
</dbReference>
<dbReference type="InterPro" id="IPR051676">
    <property type="entry name" value="UPF0053_domain"/>
</dbReference>
<dbReference type="SUPFAM" id="SSF54631">
    <property type="entry name" value="CBS-domain pair"/>
    <property type="match status" value="1"/>
</dbReference>
<dbReference type="InterPro" id="IPR002550">
    <property type="entry name" value="CNNM"/>
</dbReference>
<dbReference type="Pfam" id="PF00571">
    <property type="entry name" value="CBS"/>
    <property type="match status" value="2"/>
</dbReference>
<evidence type="ECO:0000313" key="14">
    <source>
        <dbReference type="EMBL" id="MFC4066074.1"/>
    </source>
</evidence>
<evidence type="ECO:0000259" key="12">
    <source>
        <dbReference type="PROSITE" id="PS51371"/>
    </source>
</evidence>
<feature type="transmembrane region" description="Helical" evidence="11">
    <location>
        <begin position="106"/>
        <end position="127"/>
    </location>
</feature>
<dbReference type="Pfam" id="PF01595">
    <property type="entry name" value="CNNM"/>
    <property type="match status" value="1"/>
</dbReference>
<comment type="caution">
    <text evidence="14">The sequence shown here is derived from an EMBL/GenBank/DDBJ whole genome shotgun (WGS) entry which is preliminary data.</text>
</comment>
<dbReference type="SMART" id="SM00116">
    <property type="entry name" value="CBS"/>
    <property type="match status" value="2"/>
</dbReference>
<dbReference type="InterPro" id="IPR005170">
    <property type="entry name" value="Transptr-assoc_dom"/>
</dbReference>
<evidence type="ECO:0000256" key="2">
    <source>
        <dbReference type="ARBA" id="ARBA00006337"/>
    </source>
</evidence>
<evidence type="ECO:0000256" key="10">
    <source>
        <dbReference type="PROSITE-ProRule" id="PRU01193"/>
    </source>
</evidence>
<feature type="domain" description="CBS" evidence="12">
    <location>
        <begin position="224"/>
        <end position="283"/>
    </location>
</feature>
<dbReference type="Proteomes" id="UP001595867">
    <property type="component" value="Unassembled WGS sequence"/>
</dbReference>
<reference evidence="15" key="1">
    <citation type="journal article" date="2019" name="Int. J. Syst. Evol. Microbiol.">
        <title>The Global Catalogue of Microorganisms (GCM) 10K type strain sequencing project: providing services to taxonomists for standard genome sequencing and annotation.</title>
        <authorList>
            <consortium name="The Broad Institute Genomics Platform"/>
            <consortium name="The Broad Institute Genome Sequencing Center for Infectious Disease"/>
            <person name="Wu L."/>
            <person name="Ma J."/>
        </authorList>
    </citation>
    <scope>NUCLEOTIDE SEQUENCE [LARGE SCALE GENOMIC DNA]</scope>
    <source>
        <strain evidence="15">TBRC 5832</strain>
    </source>
</reference>
<evidence type="ECO:0000256" key="3">
    <source>
        <dbReference type="ARBA" id="ARBA00022475"/>
    </source>
</evidence>
<comment type="similarity">
    <text evidence="2">Belongs to the UPF0053 family.</text>
</comment>
<comment type="subcellular location">
    <subcellularLocation>
        <location evidence="1">Cell membrane</location>
        <topology evidence="1">Multi-pass membrane protein</topology>
    </subcellularLocation>
</comment>
<dbReference type="Gene3D" id="3.30.465.10">
    <property type="match status" value="1"/>
</dbReference>
<proteinExistence type="inferred from homology"/>
<feature type="transmembrane region" description="Helical" evidence="11">
    <location>
        <begin position="148"/>
        <end position="168"/>
    </location>
</feature>
<keyword evidence="3" id="KW-1003">Cell membrane</keyword>
<evidence type="ECO:0000256" key="8">
    <source>
        <dbReference type="ARBA" id="ARBA00023136"/>
    </source>
</evidence>
<dbReference type="SUPFAM" id="SSF56176">
    <property type="entry name" value="FAD-binding/transporter-associated domain-like"/>
    <property type="match status" value="1"/>
</dbReference>
<protein>
    <submittedName>
        <fullName evidence="14">Hemolysin family protein</fullName>
    </submittedName>
</protein>
<dbReference type="PANTHER" id="PTHR43099:SF6">
    <property type="entry name" value="UPF0053 PROTEIN RV1842C"/>
    <property type="match status" value="1"/>
</dbReference>
<keyword evidence="8 10" id="KW-0472">Membrane</keyword>
<dbReference type="PANTHER" id="PTHR43099">
    <property type="entry name" value="UPF0053 PROTEIN YRKA"/>
    <property type="match status" value="1"/>
</dbReference>
<dbReference type="InterPro" id="IPR044751">
    <property type="entry name" value="Ion_transp-like_CBS"/>
</dbReference>
<dbReference type="RefSeq" id="WP_378067048.1">
    <property type="nucleotide sequence ID" value="NZ_JBHSBL010000014.1"/>
</dbReference>